<evidence type="ECO:0000256" key="9">
    <source>
        <dbReference type="ARBA" id="ARBA00022842"/>
    </source>
</evidence>
<dbReference type="Pfam" id="PF01743">
    <property type="entry name" value="PolyA_pol"/>
    <property type="match status" value="1"/>
</dbReference>
<dbReference type="CDD" id="cd00077">
    <property type="entry name" value="HDc"/>
    <property type="match status" value="1"/>
</dbReference>
<evidence type="ECO:0000256" key="5">
    <source>
        <dbReference type="ARBA" id="ARBA00022723"/>
    </source>
</evidence>
<evidence type="ECO:0000256" key="6">
    <source>
        <dbReference type="ARBA" id="ARBA00022741"/>
    </source>
</evidence>
<keyword evidence="3" id="KW-0819">tRNA processing</keyword>
<dbReference type="InterPro" id="IPR002646">
    <property type="entry name" value="PolA_pol_head_dom"/>
</dbReference>
<feature type="domain" description="Poly A polymerase head" evidence="11">
    <location>
        <begin position="2"/>
        <end position="123"/>
    </location>
</feature>
<evidence type="ECO:0000256" key="3">
    <source>
        <dbReference type="ARBA" id="ARBA00022694"/>
    </source>
</evidence>
<keyword evidence="10" id="KW-0694">RNA-binding</keyword>
<feature type="domain" description="tRNA nucleotidyltransferase/poly(A) polymerase RNA and SrmB- binding" evidence="12">
    <location>
        <begin position="149"/>
        <end position="207"/>
    </location>
</feature>
<feature type="non-terminal residue" evidence="13">
    <location>
        <position position="426"/>
    </location>
</feature>
<protein>
    <recommendedName>
        <fullName evidence="14">Polynucleotide adenylyltransferase</fullName>
    </recommendedName>
</protein>
<evidence type="ECO:0000256" key="7">
    <source>
        <dbReference type="ARBA" id="ARBA00022800"/>
    </source>
</evidence>
<evidence type="ECO:0000256" key="10">
    <source>
        <dbReference type="ARBA" id="ARBA00022884"/>
    </source>
</evidence>
<keyword evidence="8" id="KW-0067">ATP-binding</keyword>
<dbReference type="InterPro" id="IPR003607">
    <property type="entry name" value="HD/PDEase_dom"/>
</dbReference>
<evidence type="ECO:0000256" key="2">
    <source>
        <dbReference type="ARBA" id="ARBA00022679"/>
    </source>
</evidence>
<evidence type="ECO:0000313" key="13">
    <source>
        <dbReference type="EMBL" id="SVA57590.1"/>
    </source>
</evidence>
<dbReference type="InterPro" id="IPR043519">
    <property type="entry name" value="NT_sf"/>
</dbReference>
<dbReference type="SUPFAM" id="SSF81301">
    <property type="entry name" value="Nucleotidyltransferase"/>
    <property type="match status" value="1"/>
</dbReference>
<keyword evidence="2" id="KW-0808">Transferase</keyword>
<dbReference type="GO" id="GO:0042245">
    <property type="term" value="P:RNA repair"/>
    <property type="evidence" value="ECO:0007669"/>
    <property type="project" value="UniProtKB-KW"/>
</dbReference>
<dbReference type="GO" id="GO:0008033">
    <property type="term" value="P:tRNA processing"/>
    <property type="evidence" value="ECO:0007669"/>
    <property type="project" value="UniProtKB-KW"/>
</dbReference>
<gene>
    <name evidence="13" type="ORF">METZ01_LOCUS110444</name>
</gene>
<dbReference type="Gene3D" id="3.30.460.10">
    <property type="entry name" value="Beta Polymerase, domain 2"/>
    <property type="match status" value="1"/>
</dbReference>
<dbReference type="AlphaFoldDB" id="A0A381WYR6"/>
<dbReference type="PANTHER" id="PTHR47545">
    <property type="entry name" value="MULTIFUNCTIONAL CCA PROTEIN"/>
    <property type="match status" value="1"/>
</dbReference>
<accession>A0A381WYR6</accession>
<dbReference type="Gene3D" id="1.10.3090.10">
    <property type="entry name" value="cca-adding enzyme, domain 2"/>
    <property type="match status" value="1"/>
</dbReference>
<keyword evidence="6" id="KW-0547">Nucleotide-binding</keyword>
<dbReference type="GO" id="GO:0046872">
    <property type="term" value="F:metal ion binding"/>
    <property type="evidence" value="ECO:0007669"/>
    <property type="project" value="UniProtKB-KW"/>
</dbReference>
<keyword evidence="5" id="KW-0479">Metal-binding</keyword>
<name>A0A381WYR6_9ZZZZ</name>
<dbReference type="InterPro" id="IPR050124">
    <property type="entry name" value="tRNA_CCA-adding_enzyme"/>
</dbReference>
<dbReference type="EMBL" id="UINC01013304">
    <property type="protein sequence ID" value="SVA57590.1"/>
    <property type="molecule type" value="Genomic_DNA"/>
</dbReference>
<comment type="cofactor">
    <cofactor evidence="1">
        <name>Mg(2+)</name>
        <dbReference type="ChEBI" id="CHEBI:18420"/>
    </cofactor>
</comment>
<organism evidence="13">
    <name type="scientific">marine metagenome</name>
    <dbReference type="NCBI Taxonomy" id="408172"/>
    <lineage>
        <taxon>unclassified sequences</taxon>
        <taxon>metagenomes</taxon>
        <taxon>ecological metagenomes</taxon>
    </lineage>
</organism>
<evidence type="ECO:0000256" key="1">
    <source>
        <dbReference type="ARBA" id="ARBA00001946"/>
    </source>
</evidence>
<feature type="non-terminal residue" evidence="13">
    <location>
        <position position="1"/>
    </location>
</feature>
<dbReference type="Pfam" id="PF12627">
    <property type="entry name" value="PolyA_pol_RNAbd"/>
    <property type="match status" value="1"/>
</dbReference>
<reference evidence="13" key="1">
    <citation type="submission" date="2018-05" db="EMBL/GenBank/DDBJ databases">
        <authorList>
            <person name="Lanie J.A."/>
            <person name="Ng W.-L."/>
            <person name="Kazmierczak K.M."/>
            <person name="Andrzejewski T.M."/>
            <person name="Davidsen T.M."/>
            <person name="Wayne K.J."/>
            <person name="Tettelin H."/>
            <person name="Glass J.I."/>
            <person name="Rusch D."/>
            <person name="Podicherti R."/>
            <person name="Tsui H.-C.T."/>
            <person name="Winkler M.E."/>
        </authorList>
    </citation>
    <scope>NUCLEOTIDE SEQUENCE</scope>
</reference>
<evidence type="ECO:0000256" key="4">
    <source>
        <dbReference type="ARBA" id="ARBA00022695"/>
    </source>
</evidence>
<sequence length="426" mass="47196">LFIGGWVRDQLQGHPSQDIDLEVYGLSAEQLRRLLATFGSVNAVGESFTVYKVGSIDVALPRRESKSGRGHRGFTVTGDPNLSHNEAFRRRDFTINAIGWDPLLEEYIDPYAGRADLKDGLLRAVDPNTFSDDSLRALRAVQFAARFEFSLEAETASLCARLPLDDLPAERVWGEFDKLLLLASKPSQGFTLAQSLGIIDQLFPELVALMNCPQEPEWHPEGDVWTHTLLVIDEARKRINGLARPAQTAVMLGAVCHDFGKPATTRVIDGRIRSLDHEAAGIPPAITFLDRLNIHTIDGFDVRHQVLGMVAHHLKPGMWHRSHDNVGDGAFRRLASKVDLELLARLSTADCLGRTGEFDCSSMEWFIERARSLQVEHAPPEPLLKGRHLIARGWSAGPALGTVLRAIYERQLDGSVITVEEAIDLA</sequence>
<evidence type="ECO:0008006" key="14">
    <source>
        <dbReference type="Google" id="ProtNLM"/>
    </source>
</evidence>
<evidence type="ECO:0000259" key="12">
    <source>
        <dbReference type="Pfam" id="PF12627"/>
    </source>
</evidence>
<dbReference type="SUPFAM" id="SSF81891">
    <property type="entry name" value="Poly A polymerase C-terminal region-like"/>
    <property type="match status" value="1"/>
</dbReference>
<dbReference type="GO" id="GO:0005524">
    <property type="term" value="F:ATP binding"/>
    <property type="evidence" value="ECO:0007669"/>
    <property type="project" value="UniProtKB-KW"/>
</dbReference>
<keyword evidence="7" id="KW-0692">RNA repair</keyword>
<keyword evidence="9" id="KW-0460">Magnesium</keyword>
<evidence type="ECO:0000256" key="8">
    <source>
        <dbReference type="ARBA" id="ARBA00022840"/>
    </source>
</evidence>
<dbReference type="GO" id="GO:0003723">
    <property type="term" value="F:RNA binding"/>
    <property type="evidence" value="ECO:0007669"/>
    <property type="project" value="UniProtKB-KW"/>
</dbReference>
<evidence type="ECO:0000259" key="11">
    <source>
        <dbReference type="Pfam" id="PF01743"/>
    </source>
</evidence>
<dbReference type="GO" id="GO:0016779">
    <property type="term" value="F:nucleotidyltransferase activity"/>
    <property type="evidence" value="ECO:0007669"/>
    <property type="project" value="UniProtKB-KW"/>
</dbReference>
<dbReference type="InterPro" id="IPR032828">
    <property type="entry name" value="PolyA_RNA-bd"/>
</dbReference>
<keyword evidence="4" id="KW-0548">Nucleotidyltransferase</keyword>
<dbReference type="PANTHER" id="PTHR47545:SF1">
    <property type="entry name" value="MULTIFUNCTIONAL CCA PROTEIN"/>
    <property type="match status" value="1"/>
</dbReference>
<proteinExistence type="predicted"/>